<reference evidence="4" key="1">
    <citation type="submission" date="2024-08" db="EMBL/GenBank/DDBJ databases">
        <authorList>
            <person name="Yu S.T."/>
        </authorList>
    </citation>
    <scope>NUCLEOTIDE SEQUENCE</scope>
    <source>
        <strain evidence="4">R33</strain>
    </source>
</reference>
<protein>
    <submittedName>
        <fullName evidence="4">IS982 family transposase</fullName>
    </submittedName>
</protein>
<dbReference type="EMBL" id="CP165727">
    <property type="protein sequence ID" value="XDV63350.1"/>
    <property type="molecule type" value="Genomic_DNA"/>
</dbReference>
<dbReference type="EMBL" id="CP165727">
    <property type="protein sequence ID" value="XDV67771.1"/>
    <property type="molecule type" value="Genomic_DNA"/>
</dbReference>
<gene>
    <name evidence="2" type="ORF">AB5J51_10595</name>
    <name evidence="3" type="ORF">AB5J51_32805</name>
    <name evidence="4" type="ORF">AB5J51_35060</name>
</gene>
<sequence length="297" mass="33151">MTTNLETLATALYVRIDDSLAGTRRPGRPPRLTDAELLTLAVMQAVLGFVSEARWLRFARCHLAAEFPYLPGQSGYNKRLRAANRLIGRFIRTLARDTDLWHDDVWIVDSTPVECARSRPTVKRSDLAGWAAYSYCPSHSRFFWGLRLHLLCTPGGLPVAWALANPKTDEREVLAGMLTQDADLLATHPGQTVIGDKGYVSKHLDAFMTDHGLTLLRPSYRNRTPRPGEHLLKPVRQLIESVNDTLKGQLDLERHGARTPAGVLARVGQRILALTAAIWHNRANGTPLTRSLIAYDH</sequence>
<feature type="domain" description="Transposase DDE" evidence="1">
    <location>
        <begin position="104"/>
        <end position="254"/>
    </location>
</feature>
<evidence type="ECO:0000313" key="4">
    <source>
        <dbReference type="EMBL" id="XDV67771.1"/>
    </source>
</evidence>
<dbReference type="GO" id="GO:0004803">
    <property type="term" value="F:transposase activity"/>
    <property type="evidence" value="ECO:0007669"/>
    <property type="project" value="InterPro"/>
</dbReference>
<dbReference type="InterPro" id="IPR025668">
    <property type="entry name" value="Tnp_DDE_dom"/>
</dbReference>
<evidence type="ECO:0000313" key="2">
    <source>
        <dbReference type="EMBL" id="XDV63350.1"/>
    </source>
</evidence>
<dbReference type="EMBL" id="CP165727">
    <property type="protein sequence ID" value="XDV67366.1"/>
    <property type="molecule type" value="Genomic_DNA"/>
</dbReference>
<dbReference type="Pfam" id="PF13612">
    <property type="entry name" value="DDE_Tnp_1_3"/>
    <property type="match status" value="1"/>
</dbReference>
<dbReference type="AlphaFoldDB" id="A0AB39YDP1"/>
<dbReference type="RefSeq" id="WP_369777534.1">
    <property type="nucleotide sequence ID" value="NZ_CP165727.1"/>
</dbReference>
<evidence type="ECO:0000259" key="1">
    <source>
        <dbReference type="Pfam" id="PF13612"/>
    </source>
</evidence>
<organism evidence="4">
    <name type="scientific">Streptomyces sp. R33</name>
    <dbReference type="NCBI Taxonomy" id="3238629"/>
    <lineage>
        <taxon>Bacteria</taxon>
        <taxon>Bacillati</taxon>
        <taxon>Actinomycetota</taxon>
        <taxon>Actinomycetes</taxon>
        <taxon>Kitasatosporales</taxon>
        <taxon>Streptomycetaceae</taxon>
        <taxon>Streptomyces</taxon>
    </lineage>
</organism>
<dbReference type="NCBIfam" id="NF033520">
    <property type="entry name" value="transpos_IS982"/>
    <property type="match status" value="1"/>
</dbReference>
<accession>A0AB39YDP1</accession>
<dbReference type="GO" id="GO:0003677">
    <property type="term" value="F:DNA binding"/>
    <property type="evidence" value="ECO:0007669"/>
    <property type="project" value="InterPro"/>
</dbReference>
<evidence type="ECO:0000313" key="3">
    <source>
        <dbReference type="EMBL" id="XDV67366.1"/>
    </source>
</evidence>
<name>A0AB39YDP1_9ACTN</name>
<proteinExistence type="predicted"/>
<dbReference type="GO" id="GO:0006313">
    <property type="term" value="P:DNA transposition"/>
    <property type="evidence" value="ECO:0007669"/>
    <property type="project" value="InterPro"/>
</dbReference>